<proteinExistence type="predicted"/>
<organism evidence="2">
    <name type="scientific">Bosea sp. NBC_00436</name>
    <dbReference type="NCBI Taxonomy" id="2969620"/>
    <lineage>
        <taxon>Bacteria</taxon>
        <taxon>Pseudomonadati</taxon>
        <taxon>Pseudomonadota</taxon>
        <taxon>Alphaproteobacteria</taxon>
        <taxon>Hyphomicrobiales</taxon>
        <taxon>Boseaceae</taxon>
        <taxon>Bosea</taxon>
    </lineage>
</organism>
<reference evidence="2" key="1">
    <citation type="submission" date="2022-08" db="EMBL/GenBank/DDBJ databases">
        <title>Complete Genome Sequences of 2 Bosea sp. soil isolates.</title>
        <authorList>
            <person name="Alvarez Arevalo M."/>
            <person name="Sterndorff E.B."/>
            <person name="Faurdal D."/>
            <person name="Joergensen T.S."/>
            <person name="Weber T."/>
        </authorList>
    </citation>
    <scope>NUCLEOTIDE SEQUENCE</scope>
    <source>
        <strain evidence="2">NBC_00436</strain>
    </source>
</reference>
<dbReference type="AlphaFoldDB" id="A0A9E7ZNA1"/>
<accession>A0A9E7ZNA1</accession>
<name>A0A9E7ZNA1_9HYPH</name>
<protein>
    <submittedName>
        <fullName evidence="2">Uncharacterized protein</fullName>
    </submittedName>
</protein>
<feature type="compositionally biased region" description="Polar residues" evidence="1">
    <location>
        <begin position="47"/>
        <end position="56"/>
    </location>
</feature>
<sequence>MNDEKNGVSEDFAWAWGILCDAIRPDPLPADAVQPAPVPASPPAEPTTNDGANEHV</sequence>
<evidence type="ECO:0000313" key="2">
    <source>
        <dbReference type="EMBL" id="UZF87983.1"/>
    </source>
</evidence>
<evidence type="ECO:0000256" key="1">
    <source>
        <dbReference type="SAM" id="MobiDB-lite"/>
    </source>
</evidence>
<gene>
    <name evidence="2" type="ORF">NWE54_04135</name>
</gene>
<feature type="region of interest" description="Disordered" evidence="1">
    <location>
        <begin position="26"/>
        <end position="56"/>
    </location>
</feature>
<dbReference type="EMBL" id="CP102774">
    <property type="protein sequence ID" value="UZF87983.1"/>
    <property type="molecule type" value="Genomic_DNA"/>
</dbReference>
<feature type="compositionally biased region" description="Pro residues" evidence="1">
    <location>
        <begin position="36"/>
        <end position="45"/>
    </location>
</feature>